<accession>A0A8T0I3H6</accession>
<evidence type="ECO:0000313" key="2">
    <source>
        <dbReference type="EMBL" id="KAG0577098.1"/>
    </source>
</evidence>
<keyword evidence="3" id="KW-1185">Reference proteome</keyword>
<sequence length="52" mass="5705">MRLRFSLLGHPLFFFGSGVAMSSNLFQLRCDLGCNVGCNRNSGCFLSGELCK</sequence>
<evidence type="ECO:0000256" key="1">
    <source>
        <dbReference type="SAM" id="SignalP"/>
    </source>
</evidence>
<organism evidence="2 3">
    <name type="scientific">Ceratodon purpureus</name>
    <name type="common">Fire moss</name>
    <name type="synonym">Dicranum purpureum</name>
    <dbReference type="NCBI Taxonomy" id="3225"/>
    <lineage>
        <taxon>Eukaryota</taxon>
        <taxon>Viridiplantae</taxon>
        <taxon>Streptophyta</taxon>
        <taxon>Embryophyta</taxon>
        <taxon>Bryophyta</taxon>
        <taxon>Bryophytina</taxon>
        <taxon>Bryopsida</taxon>
        <taxon>Dicranidae</taxon>
        <taxon>Pseudoditrichales</taxon>
        <taxon>Ditrichaceae</taxon>
        <taxon>Ceratodon</taxon>
    </lineage>
</organism>
<keyword evidence="1" id="KW-0732">Signal</keyword>
<reference evidence="2" key="1">
    <citation type="submission" date="2020-06" db="EMBL/GenBank/DDBJ databases">
        <title>WGS assembly of Ceratodon purpureus strain R40.</title>
        <authorList>
            <person name="Carey S.B."/>
            <person name="Jenkins J."/>
            <person name="Shu S."/>
            <person name="Lovell J.T."/>
            <person name="Sreedasyam A."/>
            <person name="Maumus F."/>
            <person name="Tiley G.P."/>
            <person name="Fernandez-Pozo N."/>
            <person name="Barry K."/>
            <person name="Chen C."/>
            <person name="Wang M."/>
            <person name="Lipzen A."/>
            <person name="Daum C."/>
            <person name="Saski C.A."/>
            <person name="Payton A.C."/>
            <person name="Mcbreen J.C."/>
            <person name="Conrad R.E."/>
            <person name="Kollar L.M."/>
            <person name="Olsson S."/>
            <person name="Huttunen S."/>
            <person name="Landis J.B."/>
            <person name="Wickett N.J."/>
            <person name="Johnson M.G."/>
            <person name="Rensing S.A."/>
            <person name="Grimwood J."/>
            <person name="Schmutz J."/>
            <person name="Mcdaniel S.F."/>
        </authorList>
    </citation>
    <scope>NUCLEOTIDE SEQUENCE</scope>
    <source>
        <strain evidence="2">R40</strain>
    </source>
</reference>
<gene>
    <name evidence="2" type="ORF">KC19_5G130600</name>
</gene>
<proteinExistence type="predicted"/>
<name>A0A8T0I3H6_CERPU</name>
<feature type="chain" id="PRO_5035786403" evidence="1">
    <location>
        <begin position="23"/>
        <end position="52"/>
    </location>
</feature>
<protein>
    <submittedName>
        <fullName evidence="2">Uncharacterized protein</fullName>
    </submittedName>
</protein>
<comment type="caution">
    <text evidence="2">The sequence shown here is derived from an EMBL/GenBank/DDBJ whole genome shotgun (WGS) entry which is preliminary data.</text>
</comment>
<dbReference type="AlphaFoldDB" id="A0A8T0I3H6"/>
<feature type="signal peptide" evidence="1">
    <location>
        <begin position="1"/>
        <end position="22"/>
    </location>
</feature>
<dbReference type="EMBL" id="CM026425">
    <property type="protein sequence ID" value="KAG0577098.1"/>
    <property type="molecule type" value="Genomic_DNA"/>
</dbReference>
<evidence type="ECO:0000313" key="3">
    <source>
        <dbReference type="Proteomes" id="UP000822688"/>
    </source>
</evidence>
<dbReference type="Proteomes" id="UP000822688">
    <property type="component" value="Chromosome 5"/>
</dbReference>